<keyword evidence="8 12" id="KW-0798">TonB box</keyword>
<evidence type="ECO:0000256" key="2">
    <source>
        <dbReference type="ARBA" id="ARBA00022448"/>
    </source>
</evidence>
<feature type="domain" description="TonB-dependent receptor plug" evidence="16">
    <location>
        <begin position="68"/>
        <end position="175"/>
    </location>
</feature>
<sequence length="791" mass="85593">MRKHLWSVSALALLAAFASEAQAQTATPPVADDGVAAADQQGDQESRQATQSYPGDIVVTASKRAENLSDVPMSITAISGDSLREKGITDVQGLVKVTPGLSYTDSGQGTPVFSLRGVGFFETSIGARPTVSVYTDEVPLPFSVMAQGAAFDLERVEVLKGPQGTLFGSNSTGGAINYIAAKPKDYWEMGGLVSFERFATADFQGYVTGPITPTMNIRVAARSVQGGGWQKSYTRDDAIGQRDFTQGRILLDWKPTDRLSLSANLNGFVDHGETQAAQLIGILYVTPRLADEVPLLGTYPLAPKNNRAADWDPATNYHKDNNFYQASLRGDYDLTDDITFTSVTAWSRASIDQNNDVDGTALPSSDIAVVGKITSFSTEARLSGDTGALRWIVGGNYAREHTIENDYLNFPYASAVHAFTPDYNYDATNPFTTQDFRTLAAFGNVDLDIGKFTLHAGVRYTKADLDYSGCTKVNSDASGAAITTLFNALRAGQGLDPIAPLRAGDCQSLDATLTPNLRAESFDQDNVSWRAGVDFKPTDDVLLYANVSRGYKAGSVPAPGAINLEEFDPVSQESVLAYEGGFKVSLANRLVDLSGAAFYYDYTDKQLLARRITTPNLLGALPALINVPKSRIIGAEGQINVYPVSGLTLTAAATYLKSKVTDDFINYTILATQENFKGNPFPYTPKWQVVLDGQYVFPLSSSVDGLIGGNMNYRTKTTAGFGTHPYLAIDDYALVDLRVGIQDPDKKWSVQVFGHNVTNAYYWTNVAKFNDTVRRLAGQPATYGIQIGFKF</sequence>
<dbReference type="InterPro" id="IPR012910">
    <property type="entry name" value="Plug_dom"/>
</dbReference>
<keyword evidence="7" id="KW-0406">Ion transport</keyword>
<feature type="domain" description="TonB-dependent receptor-like beta-barrel" evidence="15">
    <location>
        <begin position="303"/>
        <end position="757"/>
    </location>
</feature>
<evidence type="ECO:0000256" key="4">
    <source>
        <dbReference type="ARBA" id="ARBA00022496"/>
    </source>
</evidence>
<keyword evidence="3 11" id="KW-1134">Transmembrane beta strand</keyword>
<dbReference type="RefSeq" id="WP_119036522.1">
    <property type="nucleotide sequence ID" value="NZ_QXDC01000004.1"/>
</dbReference>
<evidence type="ECO:0000256" key="12">
    <source>
        <dbReference type="RuleBase" id="RU003357"/>
    </source>
</evidence>
<dbReference type="Pfam" id="PF07715">
    <property type="entry name" value="Plug"/>
    <property type="match status" value="1"/>
</dbReference>
<keyword evidence="10 11" id="KW-0998">Cell outer membrane</keyword>
<evidence type="ECO:0000256" key="14">
    <source>
        <dbReference type="SAM" id="SignalP"/>
    </source>
</evidence>
<dbReference type="Proteomes" id="UP000266568">
    <property type="component" value="Unassembled WGS sequence"/>
</dbReference>
<dbReference type="PROSITE" id="PS52016">
    <property type="entry name" value="TONB_DEPENDENT_REC_3"/>
    <property type="match status" value="1"/>
</dbReference>
<keyword evidence="14" id="KW-0732">Signal</keyword>
<evidence type="ECO:0000256" key="7">
    <source>
        <dbReference type="ARBA" id="ARBA00023065"/>
    </source>
</evidence>
<dbReference type="EMBL" id="QXDC01000004">
    <property type="protein sequence ID" value="RIA37151.1"/>
    <property type="molecule type" value="Genomic_DNA"/>
</dbReference>
<dbReference type="Pfam" id="PF00593">
    <property type="entry name" value="TonB_dep_Rec_b-barrel"/>
    <property type="match status" value="1"/>
</dbReference>
<gene>
    <name evidence="17" type="ORF">DFR49_3028</name>
</gene>
<keyword evidence="2 11" id="KW-0813">Transport</keyword>
<keyword evidence="5 11" id="KW-0812">Transmembrane</keyword>
<evidence type="ECO:0000259" key="15">
    <source>
        <dbReference type="Pfam" id="PF00593"/>
    </source>
</evidence>
<feature type="region of interest" description="Disordered" evidence="13">
    <location>
        <begin position="33"/>
        <end position="52"/>
    </location>
</feature>
<keyword evidence="9 11" id="KW-0472">Membrane</keyword>
<evidence type="ECO:0000259" key="16">
    <source>
        <dbReference type="Pfam" id="PF07715"/>
    </source>
</evidence>
<dbReference type="AlphaFoldDB" id="A0A397NUR2"/>
<keyword evidence="17" id="KW-0675">Receptor</keyword>
<dbReference type="Gene3D" id="2.40.170.20">
    <property type="entry name" value="TonB-dependent receptor, beta-barrel domain"/>
    <property type="match status" value="1"/>
</dbReference>
<evidence type="ECO:0000313" key="18">
    <source>
        <dbReference type="Proteomes" id="UP000266568"/>
    </source>
</evidence>
<evidence type="ECO:0000256" key="8">
    <source>
        <dbReference type="ARBA" id="ARBA00023077"/>
    </source>
</evidence>
<evidence type="ECO:0000256" key="1">
    <source>
        <dbReference type="ARBA" id="ARBA00004571"/>
    </source>
</evidence>
<evidence type="ECO:0000256" key="13">
    <source>
        <dbReference type="SAM" id="MobiDB-lite"/>
    </source>
</evidence>
<dbReference type="GO" id="GO:0009279">
    <property type="term" value="C:cell outer membrane"/>
    <property type="evidence" value="ECO:0007669"/>
    <property type="project" value="UniProtKB-SubCell"/>
</dbReference>
<evidence type="ECO:0000256" key="11">
    <source>
        <dbReference type="PROSITE-ProRule" id="PRU01360"/>
    </source>
</evidence>
<feature type="compositionally biased region" description="Low complexity" evidence="13">
    <location>
        <begin position="33"/>
        <end position="43"/>
    </location>
</feature>
<comment type="subcellular location">
    <subcellularLocation>
        <location evidence="1 11">Cell outer membrane</location>
        <topology evidence="1 11">Multi-pass membrane protein</topology>
    </subcellularLocation>
</comment>
<accession>A0A397NUR2</accession>
<keyword evidence="6" id="KW-0408">Iron</keyword>
<keyword evidence="18" id="KW-1185">Reference proteome</keyword>
<dbReference type="PANTHER" id="PTHR32552:SF81">
    <property type="entry name" value="TONB-DEPENDENT OUTER MEMBRANE RECEPTOR"/>
    <property type="match status" value="1"/>
</dbReference>
<dbReference type="InterPro" id="IPR000531">
    <property type="entry name" value="Beta-barrel_TonB"/>
</dbReference>
<dbReference type="OrthoDB" id="7455607at2"/>
<keyword evidence="4" id="KW-0410">Iron transport</keyword>
<comment type="caution">
    <text evidence="17">The sequence shown here is derived from an EMBL/GenBank/DDBJ whole genome shotgun (WGS) entry which is preliminary data.</text>
</comment>
<dbReference type="PANTHER" id="PTHR32552">
    <property type="entry name" value="FERRICHROME IRON RECEPTOR-RELATED"/>
    <property type="match status" value="1"/>
</dbReference>
<organism evidence="17 18">
    <name type="scientific">Hephaestia caeni</name>
    <dbReference type="NCBI Taxonomy" id="645617"/>
    <lineage>
        <taxon>Bacteria</taxon>
        <taxon>Pseudomonadati</taxon>
        <taxon>Pseudomonadota</taxon>
        <taxon>Alphaproteobacteria</taxon>
        <taxon>Sphingomonadales</taxon>
        <taxon>Sphingomonadaceae</taxon>
        <taxon>Hephaestia</taxon>
    </lineage>
</organism>
<evidence type="ECO:0000313" key="17">
    <source>
        <dbReference type="EMBL" id="RIA37151.1"/>
    </source>
</evidence>
<feature type="signal peptide" evidence="14">
    <location>
        <begin position="1"/>
        <end position="23"/>
    </location>
</feature>
<evidence type="ECO:0000256" key="9">
    <source>
        <dbReference type="ARBA" id="ARBA00023136"/>
    </source>
</evidence>
<evidence type="ECO:0000256" key="3">
    <source>
        <dbReference type="ARBA" id="ARBA00022452"/>
    </source>
</evidence>
<name>A0A397NUR2_9SPHN</name>
<comment type="similarity">
    <text evidence="11 12">Belongs to the TonB-dependent receptor family.</text>
</comment>
<evidence type="ECO:0000256" key="6">
    <source>
        <dbReference type="ARBA" id="ARBA00023004"/>
    </source>
</evidence>
<dbReference type="GO" id="GO:0006826">
    <property type="term" value="P:iron ion transport"/>
    <property type="evidence" value="ECO:0007669"/>
    <property type="project" value="UniProtKB-KW"/>
</dbReference>
<reference evidence="17 18" key="1">
    <citation type="submission" date="2018-08" db="EMBL/GenBank/DDBJ databases">
        <title>Genomic Encyclopedia of Type Strains, Phase IV (KMG-IV): sequencing the most valuable type-strain genomes for metagenomic binning, comparative biology and taxonomic classification.</title>
        <authorList>
            <person name="Goeker M."/>
        </authorList>
    </citation>
    <scope>NUCLEOTIDE SEQUENCE [LARGE SCALE GENOMIC DNA]</scope>
    <source>
        <strain evidence="17 18">DSM 25527</strain>
    </source>
</reference>
<protein>
    <submittedName>
        <fullName evidence="17">Outer membrane receptor protein involved in Fe transport</fullName>
    </submittedName>
</protein>
<dbReference type="InterPro" id="IPR039426">
    <property type="entry name" value="TonB-dep_rcpt-like"/>
</dbReference>
<proteinExistence type="inferred from homology"/>
<evidence type="ECO:0000256" key="5">
    <source>
        <dbReference type="ARBA" id="ARBA00022692"/>
    </source>
</evidence>
<dbReference type="InterPro" id="IPR036942">
    <property type="entry name" value="Beta-barrel_TonB_sf"/>
</dbReference>
<dbReference type="SUPFAM" id="SSF56935">
    <property type="entry name" value="Porins"/>
    <property type="match status" value="1"/>
</dbReference>
<evidence type="ECO:0000256" key="10">
    <source>
        <dbReference type="ARBA" id="ARBA00023237"/>
    </source>
</evidence>
<feature type="chain" id="PRO_5017280476" evidence="14">
    <location>
        <begin position="24"/>
        <end position="791"/>
    </location>
</feature>